<sequence>MSNDASQEAMTCETNAGLDDAQVRAYLEAHPAFFERQSDLLADVRLPHAQRGSISLVDRQLDKLREQNGQLREEITALMTVAKHNESIYQSFCQLYVALLPCQSINDIHQQIQQVLSELLNLSAITMWPLADQQDWVPRRKPVDNEALQQLQRRRLQNGAYYFGRLNDADKALLFDDQHVESAALMTLEEGSILLAFGSADVDHFNPNLDVLLLDQLRTLLSAVLKQLRERRNG</sequence>
<comment type="caution">
    <text evidence="2">The sequence shown here is derived from an EMBL/GenBank/DDBJ whole genome shotgun (WGS) entry which is preliminary data.</text>
</comment>
<dbReference type="EMBL" id="JAHZSS010000002">
    <property type="protein sequence ID" value="MBW8189957.1"/>
    <property type="molecule type" value="Genomic_DNA"/>
</dbReference>
<dbReference type="RefSeq" id="WP_220102636.1">
    <property type="nucleotide sequence ID" value="NZ_JAHZSS010000002.1"/>
</dbReference>
<name>A0ABS7ECA0_9GAMM</name>
<feature type="coiled-coil region" evidence="1">
    <location>
        <begin position="54"/>
        <end position="81"/>
    </location>
</feature>
<keyword evidence="1" id="KW-0175">Coiled coil</keyword>
<dbReference type="PANTHER" id="PTHR38765">
    <property type="entry name" value="DUF484 DOMAIN-CONTAINING PROTEIN"/>
    <property type="match status" value="1"/>
</dbReference>
<dbReference type="InterPro" id="IPR007435">
    <property type="entry name" value="DUF484"/>
</dbReference>
<dbReference type="PANTHER" id="PTHR38765:SF1">
    <property type="entry name" value="DUF484 DOMAIN-CONTAINING PROTEIN"/>
    <property type="match status" value="1"/>
</dbReference>
<dbReference type="Proteomes" id="UP001166251">
    <property type="component" value="Unassembled WGS sequence"/>
</dbReference>
<proteinExistence type="predicted"/>
<reference evidence="2" key="1">
    <citation type="submission" date="2021-07" db="EMBL/GenBank/DDBJ databases">
        <title>Neiella marina sp. nov., isolated from the intestinal content of sea cucumber Apostichopus japonicus.</title>
        <authorList>
            <person name="Bai X."/>
        </authorList>
    </citation>
    <scope>NUCLEOTIDE SEQUENCE</scope>
    <source>
        <strain evidence="2">126</strain>
    </source>
</reference>
<organism evidence="2 3">
    <name type="scientific">Neiella holothuriorum</name>
    <dbReference type="NCBI Taxonomy" id="2870530"/>
    <lineage>
        <taxon>Bacteria</taxon>
        <taxon>Pseudomonadati</taxon>
        <taxon>Pseudomonadota</taxon>
        <taxon>Gammaproteobacteria</taxon>
        <taxon>Alteromonadales</taxon>
        <taxon>Echinimonadaceae</taxon>
        <taxon>Neiella</taxon>
    </lineage>
</organism>
<keyword evidence="3" id="KW-1185">Reference proteome</keyword>
<evidence type="ECO:0000313" key="2">
    <source>
        <dbReference type="EMBL" id="MBW8189957.1"/>
    </source>
</evidence>
<dbReference type="Pfam" id="PF04340">
    <property type="entry name" value="DUF484"/>
    <property type="match status" value="1"/>
</dbReference>
<evidence type="ECO:0000256" key="1">
    <source>
        <dbReference type="SAM" id="Coils"/>
    </source>
</evidence>
<dbReference type="Gene3D" id="3.30.450.40">
    <property type="match status" value="1"/>
</dbReference>
<evidence type="ECO:0000313" key="3">
    <source>
        <dbReference type="Proteomes" id="UP001166251"/>
    </source>
</evidence>
<dbReference type="InterPro" id="IPR029016">
    <property type="entry name" value="GAF-like_dom_sf"/>
</dbReference>
<accession>A0ABS7ECA0</accession>
<protein>
    <submittedName>
        <fullName evidence="2">DUF484 family protein</fullName>
    </submittedName>
</protein>
<gene>
    <name evidence="2" type="ORF">K0504_02835</name>
</gene>